<organism evidence="8 9">
    <name type="scientific">Sulfurospirillum halorespirans DSM 13726</name>
    <dbReference type="NCBI Taxonomy" id="1193502"/>
    <lineage>
        <taxon>Bacteria</taxon>
        <taxon>Pseudomonadati</taxon>
        <taxon>Campylobacterota</taxon>
        <taxon>Epsilonproteobacteria</taxon>
        <taxon>Campylobacterales</taxon>
        <taxon>Sulfurospirillaceae</taxon>
        <taxon>Sulfurospirillum</taxon>
    </lineage>
</organism>
<keyword evidence="9" id="KW-1185">Reference proteome</keyword>
<dbReference type="InterPro" id="IPR005300">
    <property type="entry name" value="MltA_B"/>
</dbReference>
<evidence type="ECO:0000313" key="8">
    <source>
        <dbReference type="EMBL" id="AOO66521.1"/>
    </source>
</evidence>
<dbReference type="CDD" id="cd14668">
    <property type="entry name" value="mlta_B"/>
    <property type="match status" value="1"/>
</dbReference>
<dbReference type="Pfam" id="PF06725">
    <property type="entry name" value="3D"/>
    <property type="match status" value="1"/>
</dbReference>
<keyword evidence="6" id="KW-0732">Signal</keyword>
<dbReference type="STRING" id="1193502.SHALO_2763"/>
<dbReference type="AlphaFoldDB" id="A0A1D7TNE4"/>
<dbReference type="InterPro" id="IPR036908">
    <property type="entry name" value="RlpA-like_sf"/>
</dbReference>
<dbReference type="InterPro" id="IPR026044">
    <property type="entry name" value="MltA"/>
</dbReference>
<dbReference type="InterPro" id="IPR010611">
    <property type="entry name" value="3D_dom"/>
</dbReference>
<dbReference type="GO" id="GO:0009253">
    <property type="term" value="P:peptidoglycan catabolic process"/>
    <property type="evidence" value="ECO:0007669"/>
    <property type="project" value="TreeGrafter"/>
</dbReference>
<evidence type="ECO:0000256" key="3">
    <source>
        <dbReference type="ARBA" id="ARBA00023239"/>
    </source>
</evidence>
<accession>A0A1D7TNE4</accession>
<dbReference type="Gene3D" id="2.40.40.10">
    <property type="entry name" value="RlpA-like domain"/>
    <property type="match status" value="1"/>
</dbReference>
<proteinExistence type="predicted"/>
<dbReference type="EC" id="4.2.2.n1" evidence="2"/>
<evidence type="ECO:0000256" key="5">
    <source>
        <dbReference type="ARBA" id="ARBA00030918"/>
    </source>
</evidence>
<evidence type="ECO:0000256" key="4">
    <source>
        <dbReference type="ARBA" id="ARBA00023316"/>
    </source>
</evidence>
<dbReference type="SMART" id="SM00925">
    <property type="entry name" value="MltA"/>
    <property type="match status" value="1"/>
</dbReference>
<feature type="domain" description="Lytic transglycosylase MltA" evidence="7">
    <location>
        <begin position="114"/>
        <end position="264"/>
    </location>
</feature>
<feature type="signal peptide" evidence="6">
    <location>
        <begin position="1"/>
        <end position="24"/>
    </location>
</feature>
<dbReference type="KEGG" id="shal:SHALO_2763"/>
<dbReference type="PIRSF" id="PIRSF019422">
    <property type="entry name" value="MltA"/>
    <property type="match status" value="1"/>
</dbReference>
<dbReference type="GO" id="GO:0071555">
    <property type="term" value="P:cell wall organization"/>
    <property type="evidence" value="ECO:0007669"/>
    <property type="project" value="UniProtKB-KW"/>
</dbReference>
<dbReference type="Pfam" id="PF03562">
    <property type="entry name" value="MltA"/>
    <property type="match status" value="1"/>
</dbReference>
<dbReference type="PANTHER" id="PTHR30124">
    <property type="entry name" value="MEMBRANE-BOUND LYTIC MUREIN TRANSGLYCOSYLASE A"/>
    <property type="match status" value="1"/>
</dbReference>
<dbReference type="SUPFAM" id="SSF50685">
    <property type="entry name" value="Barwin-like endoglucanases"/>
    <property type="match status" value="1"/>
</dbReference>
<name>A0A1D7TNE4_9BACT</name>
<protein>
    <recommendedName>
        <fullName evidence="2">peptidoglycan lytic exotransglycosylase</fullName>
        <ecNumber evidence="2">4.2.2.n1</ecNumber>
    </recommendedName>
    <alternativeName>
        <fullName evidence="5">Murein hydrolase A</fullName>
    </alternativeName>
</protein>
<dbReference type="PATRIC" id="fig|1193502.14.peg.2800"/>
<evidence type="ECO:0000313" key="9">
    <source>
        <dbReference type="Proteomes" id="UP000094609"/>
    </source>
</evidence>
<keyword evidence="4" id="KW-0961">Cell wall biogenesis/degradation</keyword>
<dbReference type="RefSeq" id="WP_084010969.1">
    <property type="nucleotide sequence ID" value="NZ_CP017111.1"/>
</dbReference>
<evidence type="ECO:0000256" key="2">
    <source>
        <dbReference type="ARBA" id="ARBA00012587"/>
    </source>
</evidence>
<gene>
    <name evidence="8" type="ORF">SHALO_2763</name>
</gene>
<dbReference type="PROSITE" id="PS51257">
    <property type="entry name" value="PROKAR_LIPOPROTEIN"/>
    <property type="match status" value="1"/>
</dbReference>
<reference evidence="9" key="1">
    <citation type="submission" date="2016-08" db="EMBL/GenBank/DDBJ databases">
        <title>Complete genome sequence of the organohalide-respiring Epsilonproteobacterium Sulfurospirillum halorespirans.</title>
        <authorList>
            <person name="Goris T."/>
            <person name="Zimmermann J."/>
            <person name="Schenz B."/>
            <person name="Lemos M."/>
            <person name="Hackermueller J."/>
            <person name="Diekert G."/>
        </authorList>
    </citation>
    <scope>NUCLEOTIDE SEQUENCE [LARGE SCALE GENOMIC DNA]</scope>
    <source>
        <strain>DSM 13726</strain>
        <strain evidence="9">PCE-M2</strain>
    </source>
</reference>
<dbReference type="GO" id="GO:0008933">
    <property type="term" value="F:peptidoglycan lytic transglycosylase activity"/>
    <property type="evidence" value="ECO:0007669"/>
    <property type="project" value="TreeGrafter"/>
</dbReference>
<dbReference type="Proteomes" id="UP000094609">
    <property type="component" value="Chromosome"/>
</dbReference>
<sequence>MRKSLYFCSCLMVLVSGCSLKTTAPTLQDEALVLSLQEQNERFEMLSHTENFDELLVLFRQNCAAPLTQKVYANVCEQALHVNDAKAFFKNSFELKKIQPNEQRSMLTGYYEPLLHGSLKKTERFKYPVYGKPKDLVMIVGENDKKMRGRSVKGKMMPYFTREEIGKRKLNAEVLCYVDDKIDLFFMEVQGSGRVELENGNVIFIGYADSNGHAYKSLGREMINRGIFNSVEEVSLQSIRAWLIAHPSQIDTLLNTNPSYVFFRRMEQRATGSLGLVLTPERSVAVDRAHIPLGSLLVVKSESPNYKVEKFVFAQDTGGAIKGPNRADMFMGYGERAQWIAGELKAPLELWIMQPKF</sequence>
<dbReference type="GO" id="GO:0019867">
    <property type="term" value="C:outer membrane"/>
    <property type="evidence" value="ECO:0007669"/>
    <property type="project" value="InterPro"/>
</dbReference>
<evidence type="ECO:0000256" key="6">
    <source>
        <dbReference type="SAM" id="SignalP"/>
    </source>
</evidence>
<feature type="chain" id="PRO_5009099583" description="peptidoglycan lytic exotransglycosylase" evidence="6">
    <location>
        <begin position="25"/>
        <end position="357"/>
    </location>
</feature>
<dbReference type="PANTHER" id="PTHR30124:SF0">
    <property type="entry name" value="MEMBRANE-BOUND LYTIC MUREIN TRANSGLYCOSYLASE A"/>
    <property type="match status" value="1"/>
</dbReference>
<dbReference type="CDD" id="cd14485">
    <property type="entry name" value="mltA_like_LT_A"/>
    <property type="match status" value="1"/>
</dbReference>
<evidence type="ECO:0000259" key="7">
    <source>
        <dbReference type="SMART" id="SM00925"/>
    </source>
</evidence>
<dbReference type="Gene3D" id="2.40.240.50">
    <property type="entry name" value="Barwin-like endoglucanases"/>
    <property type="match status" value="1"/>
</dbReference>
<comment type="catalytic activity">
    <reaction evidence="1">
        <text>Exolytic cleavage of the (1-&gt;4)-beta-glycosidic linkage between N-acetylmuramic acid (MurNAc) and N-acetylglucosamine (GlcNAc) residues in peptidoglycan, from either the reducing or the non-reducing ends of the peptidoglycan chains, with concomitant formation of a 1,6-anhydrobond in the MurNAc residue.</text>
        <dbReference type="EC" id="4.2.2.n1"/>
    </reaction>
</comment>
<evidence type="ECO:0000256" key="1">
    <source>
        <dbReference type="ARBA" id="ARBA00001420"/>
    </source>
</evidence>
<dbReference type="GO" id="GO:0009254">
    <property type="term" value="P:peptidoglycan turnover"/>
    <property type="evidence" value="ECO:0007669"/>
    <property type="project" value="InterPro"/>
</dbReference>
<dbReference type="EMBL" id="CP017111">
    <property type="protein sequence ID" value="AOO66521.1"/>
    <property type="molecule type" value="Genomic_DNA"/>
</dbReference>
<keyword evidence="3" id="KW-0456">Lyase</keyword>
<dbReference type="GO" id="GO:0004553">
    <property type="term" value="F:hydrolase activity, hydrolyzing O-glycosyl compounds"/>
    <property type="evidence" value="ECO:0007669"/>
    <property type="project" value="InterPro"/>
</dbReference>